<feature type="transmembrane region" description="Helical" evidence="1">
    <location>
        <begin position="251"/>
        <end position="270"/>
    </location>
</feature>
<evidence type="ECO:0000313" key="3">
    <source>
        <dbReference type="Proteomes" id="UP000073604"/>
    </source>
</evidence>
<dbReference type="OrthoDB" id="103680at2157"/>
<sequence>MKKALPALFLLLMLAGSVSAARVSYYPDKEAFMKFLDSNLTYRVVPGNDPWSKGWAIYIDEKLSMVKARGNDTLVLIGNVYTNDLMAGIWNRTGLDPSTSLRPAIIVLNDTVLITGSPENLYLTYEPFVGIKTDTAKIATTILGVIAYVIIMMAILKRDGSYAGSMFLMGALLLGEWALLEPIPAALISKTLYLSLARLNDAPISGVSIVVISNALKILPPDERLFWAVRWLLIFTLLGVTAYTAHRRERSLGIVAFFLAISAPLFREWLLTSNDILGLLAFAVVVAIVCSSNFAPSSSGVASVLVMGLFTVLGMTFNPYLALLPLVFVVVFPGRASRNVSYLLLSSIGALWIYYTLGKAWLLPWYPSTFHIKVLTNLVREGLLQLAVLIYPGTRMVVKRNETKIRKKGPTVFVGITTAMLLLLAPFKPELIPYSLYSLSVLAVRLIKASLQI</sequence>
<dbReference type="RefSeq" id="WP_062388755.1">
    <property type="nucleotide sequence ID" value="NZ_CP014750.1"/>
</dbReference>
<evidence type="ECO:0000256" key="1">
    <source>
        <dbReference type="SAM" id="Phobius"/>
    </source>
</evidence>
<keyword evidence="1" id="KW-0472">Membrane</keyword>
<gene>
    <name evidence="2" type="ORF">A0127_05055</name>
</gene>
<organism evidence="2 3">
    <name type="scientific">Thermococcus peptonophilus</name>
    <dbReference type="NCBI Taxonomy" id="53952"/>
    <lineage>
        <taxon>Archaea</taxon>
        <taxon>Methanobacteriati</taxon>
        <taxon>Methanobacteriota</taxon>
        <taxon>Thermococci</taxon>
        <taxon>Thermococcales</taxon>
        <taxon>Thermococcaceae</taxon>
        <taxon>Thermococcus</taxon>
    </lineage>
</organism>
<keyword evidence="3" id="KW-1185">Reference proteome</keyword>
<feature type="transmembrane region" description="Helical" evidence="1">
    <location>
        <begin position="138"/>
        <end position="156"/>
    </location>
</feature>
<feature type="transmembrane region" description="Helical" evidence="1">
    <location>
        <begin position="277"/>
        <end position="295"/>
    </location>
</feature>
<dbReference type="KEGG" id="tpep:A0127_05055"/>
<proteinExistence type="predicted"/>
<dbReference type="GeneID" id="27139891"/>
<dbReference type="Proteomes" id="UP000073604">
    <property type="component" value="Chromosome"/>
</dbReference>
<dbReference type="EMBL" id="CP014750">
    <property type="protein sequence ID" value="AMQ18577.1"/>
    <property type="molecule type" value="Genomic_DNA"/>
</dbReference>
<name>A0A142CUX5_9EURY</name>
<dbReference type="AlphaFoldDB" id="A0A142CUX5"/>
<feature type="transmembrane region" description="Helical" evidence="1">
    <location>
        <begin position="301"/>
        <end position="330"/>
    </location>
</feature>
<accession>A0A142CUX5</accession>
<keyword evidence="1" id="KW-1133">Transmembrane helix</keyword>
<protein>
    <submittedName>
        <fullName evidence="2">Uncharacterized protein</fullName>
    </submittedName>
</protein>
<feature type="transmembrane region" description="Helical" evidence="1">
    <location>
        <begin position="225"/>
        <end position="245"/>
    </location>
</feature>
<feature type="transmembrane region" description="Helical" evidence="1">
    <location>
        <begin position="410"/>
        <end position="428"/>
    </location>
</feature>
<evidence type="ECO:0000313" key="2">
    <source>
        <dbReference type="EMBL" id="AMQ18577.1"/>
    </source>
</evidence>
<feature type="transmembrane region" description="Helical" evidence="1">
    <location>
        <begin position="342"/>
        <end position="362"/>
    </location>
</feature>
<reference evidence="3" key="1">
    <citation type="submission" date="2016-03" db="EMBL/GenBank/DDBJ databases">
        <authorList>
            <person name="Oger P.M."/>
        </authorList>
    </citation>
    <scope>NUCLEOTIDE SEQUENCE [LARGE SCALE GENOMIC DNA]</scope>
    <source>
        <strain evidence="3">OG-1</strain>
    </source>
</reference>
<keyword evidence="1" id="KW-0812">Transmembrane</keyword>
<feature type="transmembrane region" description="Helical" evidence="1">
    <location>
        <begin position="163"/>
        <end position="180"/>
    </location>
</feature>
<feature type="transmembrane region" description="Helical" evidence="1">
    <location>
        <begin position="382"/>
        <end position="398"/>
    </location>
</feature>